<evidence type="ECO:0000313" key="10">
    <source>
        <dbReference type="EMBL" id="KXI14367.1"/>
    </source>
</evidence>
<evidence type="ECO:0000313" key="12">
    <source>
        <dbReference type="Proteomes" id="UP000070326"/>
    </source>
</evidence>
<evidence type="ECO:0000259" key="9">
    <source>
        <dbReference type="Pfam" id="PF00889"/>
    </source>
</evidence>
<dbReference type="GeneID" id="79843075"/>
<keyword evidence="3 6" id="KW-0251">Elongation factor</keyword>
<evidence type="ECO:0000256" key="1">
    <source>
        <dbReference type="ARBA" id="ARBA00005532"/>
    </source>
</evidence>
<dbReference type="HAMAP" id="MF_00050">
    <property type="entry name" value="EF_Ts"/>
    <property type="match status" value="1"/>
</dbReference>
<evidence type="ECO:0000256" key="8">
    <source>
        <dbReference type="RuleBase" id="RU000643"/>
    </source>
</evidence>
<feature type="region of interest" description="Involved in Mg(2+) ion dislocation from EF-Tu" evidence="6">
    <location>
        <begin position="81"/>
        <end position="84"/>
    </location>
</feature>
<name>A0A135YYA9_9FIRM</name>
<dbReference type="Pfam" id="PF00889">
    <property type="entry name" value="EF_TS"/>
    <property type="match status" value="1"/>
</dbReference>
<dbReference type="STRING" id="1261.HMPREF3195_00267"/>
<evidence type="ECO:0000313" key="11">
    <source>
        <dbReference type="EMBL" id="SUB61174.1"/>
    </source>
</evidence>
<accession>A0A135YYA9</accession>
<dbReference type="PATRIC" id="fig|1261.3.peg.343"/>
<dbReference type="RefSeq" id="WP_002844025.1">
    <property type="nucleotide sequence ID" value="NZ_CAMPYD010000009.1"/>
</dbReference>
<dbReference type="GO" id="GO:0003746">
    <property type="term" value="F:translation elongation factor activity"/>
    <property type="evidence" value="ECO:0007669"/>
    <property type="project" value="UniProtKB-UniRule"/>
</dbReference>
<comment type="function">
    <text evidence="5 6 7">Associates with the EF-Tu.GDP complex and induces the exchange of GDP to GTP. It remains bound to the aminoacyl-tRNA.EF-Tu.GTP complex up to the GTP hydrolysis stage on the ribosome.</text>
</comment>
<dbReference type="EMBL" id="UGTB01000004">
    <property type="protein sequence ID" value="SUB61174.1"/>
    <property type="molecule type" value="Genomic_DNA"/>
</dbReference>
<comment type="subcellular location">
    <subcellularLocation>
        <location evidence="6 8">Cytoplasm</location>
    </subcellularLocation>
</comment>
<dbReference type="PANTHER" id="PTHR11741:SF0">
    <property type="entry name" value="ELONGATION FACTOR TS, MITOCHONDRIAL"/>
    <property type="match status" value="1"/>
</dbReference>
<evidence type="ECO:0000256" key="5">
    <source>
        <dbReference type="ARBA" id="ARBA00025453"/>
    </source>
</evidence>
<dbReference type="CDD" id="cd14275">
    <property type="entry name" value="UBA_EF-Ts"/>
    <property type="match status" value="1"/>
</dbReference>
<evidence type="ECO:0000256" key="7">
    <source>
        <dbReference type="RuleBase" id="RU000642"/>
    </source>
</evidence>
<dbReference type="AlphaFoldDB" id="A0A135YYA9"/>
<evidence type="ECO:0000256" key="3">
    <source>
        <dbReference type="ARBA" id="ARBA00022768"/>
    </source>
</evidence>
<feature type="domain" description="Translation elongation factor EFTs/EF1B dimerisation" evidence="9">
    <location>
        <begin position="72"/>
        <end position="284"/>
    </location>
</feature>
<comment type="similarity">
    <text evidence="1 6 7">Belongs to the EF-Ts family.</text>
</comment>
<dbReference type="GO" id="GO:0005737">
    <property type="term" value="C:cytoplasm"/>
    <property type="evidence" value="ECO:0007669"/>
    <property type="project" value="UniProtKB-SubCell"/>
</dbReference>
<dbReference type="EMBL" id="LSQZ01000009">
    <property type="protein sequence ID" value="KXI14367.1"/>
    <property type="molecule type" value="Genomic_DNA"/>
</dbReference>
<dbReference type="FunFam" id="1.10.286.20:FF:000001">
    <property type="entry name" value="Elongation factor Ts"/>
    <property type="match status" value="1"/>
</dbReference>
<keyword evidence="4 6" id="KW-0648">Protein biosynthesis</keyword>
<evidence type="ECO:0000256" key="4">
    <source>
        <dbReference type="ARBA" id="ARBA00022917"/>
    </source>
</evidence>
<dbReference type="Gene3D" id="3.30.479.20">
    <property type="entry name" value="Elongation factor Ts, dimerisation domain"/>
    <property type="match status" value="2"/>
</dbReference>
<keyword evidence="6" id="KW-0963">Cytoplasm</keyword>
<evidence type="ECO:0000256" key="6">
    <source>
        <dbReference type="HAMAP-Rule" id="MF_00050"/>
    </source>
</evidence>
<dbReference type="InterPro" id="IPR014039">
    <property type="entry name" value="Transl_elong_EFTs/EF1B_dimer"/>
</dbReference>
<dbReference type="InterPro" id="IPR018101">
    <property type="entry name" value="Transl_elong_Ts_CS"/>
</dbReference>
<dbReference type="Gene3D" id="1.10.8.10">
    <property type="entry name" value="DNA helicase RuvA subunit, C-terminal domain"/>
    <property type="match status" value="1"/>
</dbReference>
<gene>
    <name evidence="6 11" type="primary">tsf</name>
    <name evidence="10" type="ORF">HMPREF3195_00267</name>
    <name evidence="11" type="ORF">NCTC11460_01096</name>
</gene>
<dbReference type="SUPFAM" id="SSF46934">
    <property type="entry name" value="UBA-like"/>
    <property type="match status" value="1"/>
</dbReference>
<dbReference type="SUPFAM" id="SSF54713">
    <property type="entry name" value="Elongation factor Ts (EF-Ts), dimerisation domain"/>
    <property type="match status" value="2"/>
</dbReference>
<dbReference type="InterPro" id="IPR001816">
    <property type="entry name" value="Transl_elong_EFTs/EF1B"/>
</dbReference>
<dbReference type="InterPro" id="IPR036402">
    <property type="entry name" value="EF-Ts_dimer_sf"/>
</dbReference>
<dbReference type="FunFam" id="1.10.8.10:FF:000001">
    <property type="entry name" value="Elongation factor Ts"/>
    <property type="match status" value="1"/>
</dbReference>
<proteinExistence type="inferred from homology"/>
<dbReference type="Proteomes" id="UP000255101">
    <property type="component" value="Unassembled WGS sequence"/>
</dbReference>
<sequence length="302" mass="32895">MAITAQMVKELRETTGAGMMDCKKALTEADGNMEKAIDLLREKGLSKAAKKADRIAAEGLVNIEMNAEGNAASIVEVNSETDFVAKNQDFKDFVKDVAQMVLEGDYADVPALLAANHKEGKALQDVLNDRIATIGEKIDVRRFAKLSVDGKVVGYIHGGGKIGVLVQLETSANDEKVVALGRDIAMQVAAMNPKYISRDDVDKDYIAHETEVLTQQALNEGKPANIVEKMVVGRLNKELKEVCLLDQVFVKDSELTISKLVAKVAKEVGADIKVAGMLRYEVGEGIEKKEENFAEEVAKQMK</sequence>
<reference evidence="10 12" key="1">
    <citation type="submission" date="2016-02" db="EMBL/GenBank/DDBJ databases">
        <authorList>
            <person name="Wen L."/>
            <person name="He K."/>
            <person name="Yang H."/>
        </authorList>
    </citation>
    <scope>NUCLEOTIDE SEQUENCE [LARGE SCALE GENOMIC DNA]</scope>
    <source>
        <strain evidence="10 12">MJR8628A</strain>
    </source>
</reference>
<protein>
    <recommendedName>
        <fullName evidence="2 6">Elongation factor Ts</fullName>
        <shortName evidence="6">EF-Ts</shortName>
    </recommendedName>
</protein>
<dbReference type="InterPro" id="IPR009060">
    <property type="entry name" value="UBA-like_sf"/>
</dbReference>
<dbReference type="eggNOG" id="COG0264">
    <property type="taxonomic scope" value="Bacteria"/>
</dbReference>
<evidence type="ECO:0000313" key="13">
    <source>
        <dbReference type="Proteomes" id="UP000255101"/>
    </source>
</evidence>
<evidence type="ECO:0000256" key="2">
    <source>
        <dbReference type="ARBA" id="ARBA00016956"/>
    </source>
</evidence>
<dbReference type="PROSITE" id="PS01126">
    <property type="entry name" value="EF_TS_1"/>
    <property type="match status" value="1"/>
</dbReference>
<dbReference type="Gene3D" id="1.10.286.20">
    <property type="match status" value="1"/>
</dbReference>
<dbReference type="PROSITE" id="PS01127">
    <property type="entry name" value="EF_TS_2"/>
    <property type="match status" value="1"/>
</dbReference>
<reference evidence="11 13" key="2">
    <citation type="submission" date="2018-06" db="EMBL/GenBank/DDBJ databases">
        <authorList>
            <consortium name="Pathogen Informatics"/>
            <person name="Doyle S."/>
        </authorList>
    </citation>
    <scope>NUCLEOTIDE SEQUENCE [LARGE SCALE GENOMIC DNA]</scope>
    <source>
        <strain evidence="11 13">NCTC11460</strain>
    </source>
</reference>
<dbReference type="PANTHER" id="PTHR11741">
    <property type="entry name" value="ELONGATION FACTOR TS"/>
    <property type="match status" value="1"/>
</dbReference>
<dbReference type="Proteomes" id="UP000070326">
    <property type="component" value="Unassembled WGS sequence"/>
</dbReference>
<dbReference type="NCBIfam" id="TIGR00116">
    <property type="entry name" value="tsf"/>
    <property type="match status" value="1"/>
</dbReference>
<organism evidence="10 12">
    <name type="scientific">Peptostreptococcus anaerobius</name>
    <dbReference type="NCBI Taxonomy" id="1261"/>
    <lineage>
        <taxon>Bacteria</taxon>
        <taxon>Bacillati</taxon>
        <taxon>Bacillota</taxon>
        <taxon>Clostridia</taxon>
        <taxon>Peptostreptococcales</taxon>
        <taxon>Peptostreptococcaceae</taxon>
        <taxon>Peptostreptococcus</taxon>
    </lineage>
</organism>